<reference evidence="4 5" key="1">
    <citation type="submission" date="2015-09" db="EMBL/GenBank/DDBJ databases">
        <title>Trachymyrmex cornetzi WGS genome.</title>
        <authorList>
            <person name="Nygaard S."/>
            <person name="Hu H."/>
            <person name="Boomsma J."/>
            <person name="Zhang G."/>
        </authorList>
    </citation>
    <scope>NUCLEOTIDE SEQUENCE [LARGE SCALE GENOMIC DNA]</scope>
    <source>
        <strain evidence="4">Tcor2-1</strain>
        <tissue evidence="4">Whole body</tissue>
    </source>
</reference>
<evidence type="ECO:0000313" key="4">
    <source>
        <dbReference type="EMBL" id="KYN21523.1"/>
    </source>
</evidence>
<name>A0A195E8J4_9HYME</name>
<dbReference type="Gene3D" id="3.40.50.720">
    <property type="entry name" value="NAD(P)-binding Rossmann-like Domain"/>
    <property type="match status" value="1"/>
</dbReference>
<evidence type="ECO:0000256" key="3">
    <source>
        <dbReference type="SAM" id="MobiDB-lite"/>
    </source>
</evidence>
<keyword evidence="5" id="KW-1185">Reference proteome</keyword>
<dbReference type="PANTHER" id="PTHR43115">
    <property type="entry name" value="DEHYDROGENASE/REDUCTASE SDR FAMILY MEMBER 11"/>
    <property type="match status" value="1"/>
</dbReference>
<feature type="region of interest" description="Disordered" evidence="3">
    <location>
        <begin position="64"/>
        <end position="100"/>
    </location>
</feature>
<evidence type="ECO:0000256" key="2">
    <source>
        <dbReference type="ARBA" id="ARBA00023002"/>
    </source>
</evidence>
<dbReference type="PANTHER" id="PTHR43115:SF4">
    <property type="entry name" value="DEHYDROGENASE_REDUCTASE SDR FAMILY MEMBER 11"/>
    <property type="match status" value="1"/>
</dbReference>
<dbReference type="PRINTS" id="PR00081">
    <property type="entry name" value="GDHRDH"/>
</dbReference>
<dbReference type="SUPFAM" id="SSF51735">
    <property type="entry name" value="NAD(P)-binding Rossmann-fold domains"/>
    <property type="match status" value="1"/>
</dbReference>
<evidence type="ECO:0000256" key="1">
    <source>
        <dbReference type="ARBA" id="ARBA00006484"/>
    </source>
</evidence>
<protein>
    <submittedName>
        <fullName evidence="4">Dehydrogenase/reductase SDR family member 11</fullName>
    </submittedName>
</protein>
<dbReference type="FunFam" id="3.40.50.720:FF:000047">
    <property type="entry name" value="NADP-dependent L-serine/L-allo-threonine dehydrogenase"/>
    <property type="match status" value="1"/>
</dbReference>
<dbReference type="GO" id="GO:0016616">
    <property type="term" value="F:oxidoreductase activity, acting on the CH-OH group of donors, NAD or NADP as acceptor"/>
    <property type="evidence" value="ECO:0007669"/>
    <property type="project" value="UniProtKB-ARBA"/>
</dbReference>
<keyword evidence="2" id="KW-0560">Oxidoreductase</keyword>
<sequence>IFRILENSLVKSWISKATAKSRTPFQVLSYDRSRKGTKNGETELPLGQTVAVSFELALKLAFDPPRSAQNDHNDDGDDDDDDDDDDEDEDEDEDDGQRRWCSRSRSDRIGRWYDFDFRYSKSIFFVCRDEIEADCEFTNIRVVASKKKGLRVKMVENIAHVLDIFIPCEECPISYYMSFRGRESASHFGNRNLIYWKPAAHRRILYLPTPGLIKALSAGTTGTTGTPVRNDARNHGNIEKWSSSSSIWRAGPGQEAREKPLLVFLLISSSSCVNKNNALGLAPDPVPDAGSRRSIHAVVIASGNEYRLSAKKGQAIMDRWLGKTAVVTGAGSGMGEAITRALLRNGVNVVALEVLKERLVKLDADCKRERFPGKLYTICCDVTREDEINAAFLQIETLGGVDIMVNNAGIIETSRIIDSNRKTFEKILNTNVLAVAVCMNKAVCSMRKRNGEGHIFNINSIVSHHRIPNELFECNMYFSSKHASLALTNTVRREVGKIKAPIRVTGISPGTVKTNIVAHDDGLKNFFEKAQHILPEDIADAIIYALGTRPIVQITELSIQPTGELM</sequence>
<evidence type="ECO:0000313" key="5">
    <source>
        <dbReference type="Proteomes" id="UP000078492"/>
    </source>
</evidence>
<accession>A0A195E8J4</accession>
<dbReference type="InterPro" id="IPR036291">
    <property type="entry name" value="NAD(P)-bd_dom_sf"/>
</dbReference>
<proteinExistence type="inferred from homology"/>
<dbReference type="Pfam" id="PF00106">
    <property type="entry name" value="adh_short"/>
    <property type="match status" value="1"/>
</dbReference>
<dbReference type="InterPro" id="IPR002347">
    <property type="entry name" value="SDR_fam"/>
</dbReference>
<organism evidence="4 5">
    <name type="scientific">Trachymyrmex cornetzi</name>
    <dbReference type="NCBI Taxonomy" id="471704"/>
    <lineage>
        <taxon>Eukaryota</taxon>
        <taxon>Metazoa</taxon>
        <taxon>Ecdysozoa</taxon>
        <taxon>Arthropoda</taxon>
        <taxon>Hexapoda</taxon>
        <taxon>Insecta</taxon>
        <taxon>Pterygota</taxon>
        <taxon>Neoptera</taxon>
        <taxon>Endopterygota</taxon>
        <taxon>Hymenoptera</taxon>
        <taxon>Apocrita</taxon>
        <taxon>Aculeata</taxon>
        <taxon>Formicoidea</taxon>
        <taxon>Formicidae</taxon>
        <taxon>Myrmicinae</taxon>
        <taxon>Trachymyrmex</taxon>
    </lineage>
</organism>
<feature type="compositionally biased region" description="Acidic residues" evidence="3">
    <location>
        <begin position="74"/>
        <end position="95"/>
    </location>
</feature>
<feature type="non-terminal residue" evidence="4">
    <location>
        <position position="1"/>
    </location>
</feature>
<gene>
    <name evidence="4" type="ORF">ALC57_06137</name>
</gene>
<dbReference type="Proteomes" id="UP000078492">
    <property type="component" value="Unassembled WGS sequence"/>
</dbReference>
<dbReference type="AlphaFoldDB" id="A0A195E8J4"/>
<dbReference type="STRING" id="471704.A0A195E8J4"/>
<dbReference type="EMBL" id="KQ979440">
    <property type="protein sequence ID" value="KYN21523.1"/>
    <property type="molecule type" value="Genomic_DNA"/>
</dbReference>
<comment type="similarity">
    <text evidence="1">Belongs to the short-chain dehydrogenases/reductases (SDR) family.</text>
</comment>
<dbReference type="PRINTS" id="PR00080">
    <property type="entry name" value="SDRFAMILY"/>
</dbReference>